<dbReference type="STRING" id="394096.DB31_4139"/>
<dbReference type="EMBL" id="JMCB01000022">
    <property type="protein sequence ID" value="KFE62429.1"/>
    <property type="molecule type" value="Genomic_DNA"/>
</dbReference>
<evidence type="ECO:0000313" key="2">
    <source>
        <dbReference type="Proteomes" id="UP000028725"/>
    </source>
</evidence>
<gene>
    <name evidence="1" type="ORF">DB31_4139</name>
</gene>
<name>A0A085W416_9BACT</name>
<sequence length="174" mass="18385">MPELPQETDSTGTPPAWAAPLAEAVQKSARAQARWGLQLEELERKLEGGFADLRSALLSSLSAPPGAPSQVAPEWSELLDALDLLEEAIRLADPALAPGLKGVVARLERSLSHAGMTRVAPLGQLPDGRLFRVVGTEPRPGLAEGSIARVVRAAVLRGGALLREGEAITVRNRP</sequence>
<protein>
    <recommendedName>
        <fullName evidence="3">Nucleotide exchange factor GrpE</fullName>
    </recommendedName>
</protein>
<reference evidence="1 2" key="1">
    <citation type="submission" date="2014-04" db="EMBL/GenBank/DDBJ databases">
        <title>Genome assembly of Hyalangium minutum DSM 14724.</title>
        <authorList>
            <person name="Sharma G."/>
            <person name="Subramanian S."/>
        </authorList>
    </citation>
    <scope>NUCLEOTIDE SEQUENCE [LARGE SCALE GENOMIC DNA]</scope>
    <source>
        <strain evidence="1 2">DSM 14724</strain>
    </source>
</reference>
<comment type="caution">
    <text evidence="1">The sequence shown here is derived from an EMBL/GenBank/DDBJ whole genome shotgun (WGS) entry which is preliminary data.</text>
</comment>
<dbReference type="AlphaFoldDB" id="A0A085W416"/>
<accession>A0A085W416</accession>
<evidence type="ECO:0008006" key="3">
    <source>
        <dbReference type="Google" id="ProtNLM"/>
    </source>
</evidence>
<dbReference type="Proteomes" id="UP000028725">
    <property type="component" value="Unassembled WGS sequence"/>
</dbReference>
<evidence type="ECO:0000313" key="1">
    <source>
        <dbReference type="EMBL" id="KFE62429.1"/>
    </source>
</evidence>
<organism evidence="1 2">
    <name type="scientific">Hyalangium minutum</name>
    <dbReference type="NCBI Taxonomy" id="394096"/>
    <lineage>
        <taxon>Bacteria</taxon>
        <taxon>Pseudomonadati</taxon>
        <taxon>Myxococcota</taxon>
        <taxon>Myxococcia</taxon>
        <taxon>Myxococcales</taxon>
        <taxon>Cystobacterineae</taxon>
        <taxon>Archangiaceae</taxon>
        <taxon>Hyalangium</taxon>
    </lineage>
</organism>
<proteinExistence type="predicted"/>
<keyword evidence="2" id="KW-1185">Reference proteome</keyword>